<dbReference type="STRING" id="22663.A0A2I0JB44"/>
<gene>
    <name evidence="2" type="ORF">CRG98_026154</name>
</gene>
<dbReference type="AlphaFoldDB" id="A0A2I0JB44"/>
<evidence type="ECO:0000313" key="2">
    <source>
        <dbReference type="EMBL" id="PKI53464.1"/>
    </source>
</evidence>
<evidence type="ECO:0000256" key="1">
    <source>
        <dbReference type="SAM" id="MobiDB-lite"/>
    </source>
</evidence>
<keyword evidence="3" id="KW-1185">Reference proteome</keyword>
<evidence type="ECO:0000313" key="3">
    <source>
        <dbReference type="Proteomes" id="UP000233551"/>
    </source>
</evidence>
<feature type="non-terminal residue" evidence="2">
    <location>
        <position position="231"/>
    </location>
</feature>
<protein>
    <submittedName>
        <fullName evidence="2">Uncharacterized protein</fullName>
    </submittedName>
</protein>
<sequence length="231" mass="26123">MAIHRRDCSKLSGMLWQPIEFQEWRSTGETVPSSRACYGNQSSSRNGDPQERLFQALGHVMATNRVPGMAIHRRDCSKLSGMLWQPIEFQEWRSTGETVPSSRACYGNQSSSRNGDPQERLFQALGHVMATNRVPGMAIHRRDCSKLSGMLWQPIEFQEWRSTGETVPSSRACYGNQSSSRNGDPQERLFQALGHLMRLEHPIRSDGSLSLLVVGDWGRRGRYNQSEVAIQ</sequence>
<feature type="region of interest" description="Disordered" evidence="1">
    <location>
        <begin position="30"/>
        <end position="49"/>
    </location>
</feature>
<reference evidence="2 3" key="1">
    <citation type="submission" date="2017-11" db="EMBL/GenBank/DDBJ databases">
        <title>De-novo sequencing of pomegranate (Punica granatum L.) genome.</title>
        <authorList>
            <person name="Akparov Z."/>
            <person name="Amiraslanov A."/>
            <person name="Hajiyeva S."/>
            <person name="Abbasov M."/>
            <person name="Kaur K."/>
            <person name="Hamwieh A."/>
            <person name="Solovyev V."/>
            <person name="Salamov A."/>
            <person name="Braich B."/>
            <person name="Kosarev P."/>
            <person name="Mahmoud A."/>
            <person name="Hajiyev E."/>
            <person name="Babayeva S."/>
            <person name="Izzatullayeva V."/>
            <person name="Mammadov A."/>
            <person name="Mammadov A."/>
            <person name="Sharifova S."/>
            <person name="Ojaghi J."/>
            <person name="Eynullazada K."/>
            <person name="Bayramov B."/>
            <person name="Abdulazimova A."/>
            <person name="Shahmuradov I."/>
        </authorList>
    </citation>
    <scope>NUCLEOTIDE SEQUENCE [LARGE SCALE GENOMIC DNA]</scope>
    <source>
        <strain evidence="3">cv. AG2017</strain>
        <tissue evidence="2">Leaf</tissue>
    </source>
</reference>
<feature type="compositionally biased region" description="Polar residues" evidence="1">
    <location>
        <begin position="30"/>
        <end position="47"/>
    </location>
</feature>
<accession>A0A2I0JB44</accession>
<dbReference type="Proteomes" id="UP000233551">
    <property type="component" value="Unassembled WGS sequence"/>
</dbReference>
<comment type="caution">
    <text evidence="2">The sequence shown here is derived from an EMBL/GenBank/DDBJ whole genome shotgun (WGS) entry which is preliminary data.</text>
</comment>
<organism evidence="2 3">
    <name type="scientific">Punica granatum</name>
    <name type="common">Pomegranate</name>
    <dbReference type="NCBI Taxonomy" id="22663"/>
    <lineage>
        <taxon>Eukaryota</taxon>
        <taxon>Viridiplantae</taxon>
        <taxon>Streptophyta</taxon>
        <taxon>Embryophyta</taxon>
        <taxon>Tracheophyta</taxon>
        <taxon>Spermatophyta</taxon>
        <taxon>Magnoliopsida</taxon>
        <taxon>eudicotyledons</taxon>
        <taxon>Gunneridae</taxon>
        <taxon>Pentapetalae</taxon>
        <taxon>rosids</taxon>
        <taxon>malvids</taxon>
        <taxon>Myrtales</taxon>
        <taxon>Lythraceae</taxon>
        <taxon>Punica</taxon>
    </lineage>
</organism>
<proteinExistence type="predicted"/>
<name>A0A2I0JB44_PUNGR</name>
<dbReference type="EMBL" id="PGOL01001857">
    <property type="protein sequence ID" value="PKI53464.1"/>
    <property type="molecule type" value="Genomic_DNA"/>
</dbReference>